<keyword evidence="2" id="KW-1185">Reference proteome</keyword>
<dbReference type="NCBIfam" id="NF033205">
    <property type="entry name" value="IPExxxVDY"/>
    <property type="match status" value="1"/>
</dbReference>
<dbReference type="InterPro" id="IPR047690">
    <property type="entry name" value="IPExxxVDY_fam"/>
</dbReference>
<dbReference type="Proteomes" id="UP000248688">
    <property type="component" value="Chromosome"/>
</dbReference>
<evidence type="ECO:0000313" key="1">
    <source>
        <dbReference type="EMBL" id="AWW31726.1"/>
    </source>
</evidence>
<dbReference type="AlphaFoldDB" id="A0A2Z4IMA4"/>
<proteinExistence type="predicted"/>
<dbReference type="KEGG" id="est:DN752_17200"/>
<protein>
    <submittedName>
        <fullName evidence="1">IPExxxVDY family protein</fullName>
    </submittedName>
</protein>
<name>A0A2Z4IMA4_9BACT</name>
<dbReference type="OrthoDB" id="676614at2"/>
<dbReference type="EMBL" id="CP030041">
    <property type="protein sequence ID" value="AWW31726.1"/>
    <property type="molecule type" value="Genomic_DNA"/>
</dbReference>
<accession>A0A2Z4IMA4</accession>
<sequence>MRKTKLQVEHDFNFDLLGLVAPVKDYKMAWVVNSLLGIRMIKIDDFKLEFLNQPKLEISRYILEKDHGYIQLLKNRSFSDSGQTLYLVPELKIMDYFLLLQDFTQETSLNQCIGQLSHSNYVQNIVKLDVEKLKSKENLLTY</sequence>
<organism evidence="1 2">
    <name type="scientific">Echinicola strongylocentroti</name>
    <dbReference type="NCBI Taxonomy" id="1795355"/>
    <lineage>
        <taxon>Bacteria</taxon>
        <taxon>Pseudomonadati</taxon>
        <taxon>Bacteroidota</taxon>
        <taxon>Cytophagia</taxon>
        <taxon>Cytophagales</taxon>
        <taxon>Cyclobacteriaceae</taxon>
        <taxon>Echinicola</taxon>
    </lineage>
</organism>
<reference evidence="1 2" key="1">
    <citation type="submission" date="2018-06" db="EMBL/GenBank/DDBJ databases">
        <title>Echinicola strongylocentroti sp. nov., isolated from a sea urchin Strongylocentrotus intermedius.</title>
        <authorList>
            <person name="Bae S.S."/>
        </authorList>
    </citation>
    <scope>NUCLEOTIDE SEQUENCE [LARGE SCALE GENOMIC DNA]</scope>
    <source>
        <strain evidence="1 2">MEBiC08714</strain>
    </source>
</reference>
<dbReference type="RefSeq" id="WP_112785100.1">
    <property type="nucleotide sequence ID" value="NZ_CP030041.1"/>
</dbReference>
<gene>
    <name evidence="1" type="ORF">DN752_17200</name>
</gene>
<evidence type="ECO:0000313" key="2">
    <source>
        <dbReference type="Proteomes" id="UP000248688"/>
    </source>
</evidence>